<dbReference type="InterPro" id="IPR002347">
    <property type="entry name" value="SDR_fam"/>
</dbReference>
<accession>A0A7X2N4A9</accession>
<comment type="caution">
    <text evidence="3">The sequence shown here is derived from an EMBL/GenBank/DDBJ whole genome shotgun (WGS) entry which is preliminary data.</text>
</comment>
<keyword evidence="4" id="KW-1185">Reference proteome</keyword>
<evidence type="ECO:0000313" key="3">
    <source>
        <dbReference type="EMBL" id="MSS02197.1"/>
    </source>
</evidence>
<dbReference type="AlphaFoldDB" id="A0A7X2N4A9"/>
<dbReference type="SUPFAM" id="SSF51735">
    <property type="entry name" value="NAD(P)-binding Rossmann-fold domains"/>
    <property type="match status" value="1"/>
</dbReference>
<dbReference type="Proteomes" id="UP000470082">
    <property type="component" value="Unassembled WGS sequence"/>
</dbReference>
<keyword evidence="2" id="KW-0560">Oxidoreductase</keyword>
<sequence>MNLKEKYGEWGIILGATEGVGKAFAEKIAKEGMNVVLVGRREEKLKDLGKSIEEQYGVQTKVIRADFAQDDCTDKIFEETKDLDMGFMSYVACFHTFGKLQDTPWEKHQQMINVNVVTFLKCFYHYLQIFTKQDRGAIINISSLTGWSSSPWNAQYGAGKSYILKLTEAVACECENTNVDVEVITLGTTITPSLLSNLPGGPAGEAVMKAAMAPEAVADEAFENLGKNLSVIAGEHNRKNLDNWRQNHTEDEYIRYMGSFYSDK</sequence>
<dbReference type="RefSeq" id="WP_154461180.1">
    <property type="nucleotide sequence ID" value="NZ_JAQYTQ010000066.1"/>
</dbReference>
<evidence type="ECO:0000256" key="1">
    <source>
        <dbReference type="ARBA" id="ARBA00006484"/>
    </source>
</evidence>
<evidence type="ECO:0000313" key="4">
    <source>
        <dbReference type="Proteomes" id="UP000470082"/>
    </source>
</evidence>
<name>A0A7X2N4A9_9FIRM</name>
<dbReference type="PANTHER" id="PTHR43899">
    <property type="entry name" value="RH59310P"/>
    <property type="match status" value="1"/>
</dbReference>
<dbReference type="SMR" id="A0A7X2N4A9"/>
<proteinExistence type="inferred from homology"/>
<dbReference type="GO" id="GO:0016491">
    <property type="term" value="F:oxidoreductase activity"/>
    <property type="evidence" value="ECO:0007669"/>
    <property type="project" value="UniProtKB-KW"/>
</dbReference>
<dbReference type="PRINTS" id="PR00081">
    <property type="entry name" value="GDHRDH"/>
</dbReference>
<dbReference type="Gene3D" id="3.40.50.720">
    <property type="entry name" value="NAD(P)-binding Rossmann-like Domain"/>
    <property type="match status" value="1"/>
</dbReference>
<dbReference type="Pfam" id="PF00106">
    <property type="entry name" value="adh_short"/>
    <property type="match status" value="1"/>
</dbReference>
<protein>
    <submittedName>
        <fullName evidence="3">SDR family NAD(P)-dependent oxidoreductase</fullName>
    </submittedName>
</protein>
<dbReference type="InterPro" id="IPR051019">
    <property type="entry name" value="VLCFA-Steroid_DH"/>
</dbReference>
<dbReference type="InterPro" id="IPR036291">
    <property type="entry name" value="NAD(P)-bd_dom_sf"/>
</dbReference>
<organism evidence="3 4">
    <name type="scientific">Floccifex porci</name>
    <dbReference type="NCBI Taxonomy" id="2606629"/>
    <lineage>
        <taxon>Bacteria</taxon>
        <taxon>Bacillati</taxon>
        <taxon>Bacillota</taxon>
        <taxon>Erysipelotrichia</taxon>
        <taxon>Erysipelotrichales</taxon>
        <taxon>Erysipelotrichaceae</taxon>
        <taxon>Floccifex</taxon>
    </lineage>
</organism>
<reference evidence="3 4" key="1">
    <citation type="submission" date="2019-08" db="EMBL/GenBank/DDBJ databases">
        <title>In-depth cultivation of the pig gut microbiome towards novel bacterial diversity and tailored functional studies.</title>
        <authorList>
            <person name="Wylensek D."/>
            <person name="Hitch T.C.A."/>
            <person name="Clavel T."/>
        </authorList>
    </citation>
    <scope>NUCLEOTIDE SEQUENCE [LARGE SCALE GENOMIC DNA]</scope>
    <source>
        <strain evidence="3 4">LKV-178-WT-2G</strain>
    </source>
</reference>
<dbReference type="PANTHER" id="PTHR43899:SF13">
    <property type="entry name" value="RH59310P"/>
    <property type="match status" value="1"/>
</dbReference>
<gene>
    <name evidence="3" type="ORF">FYJ50_08880</name>
</gene>
<dbReference type="EMBL" id="VUMM01000023">
    <property type="protein sequence ID" value="MSS02197.1"/>
    <property type="molecule type" value="Genomic_DNA"/>
</dbReference>
<evidence type="ECO:0000256" key="2">
    <source>
        <dbReference type="ARBA" id="ARBA00023002"/>
    </source>
</evidence>
<dbReference type="PIRSF" id="PIRSF000126">
    <property type="entry name" value="11-beta-HSD1"/>
    <property type="match status" value="1"/>
</dbReference>
<comment type="similarity">
    <text evidence="1">Belongs to the short-chain dehydrogenases/reductases (SDR) family.</text>
</comment>